<dbReference type="Proteomes" id="UP001301769">
    <property type="component" value="Unassembled WGS sequence"/>
</dbReference>
<organism evidence="1 2">
    <name type="scientific">Rhypophila decipiens</name>
    <dbReference type="NCBI Taxonomy" id="261697"/>
    <lineage>
        <taxon>Eukaryota</taxon>
        <taxon>Fungi</taxon>
        <taxon>Dikarya</taxon>
        <taxon>Ascomycota</taxon>
        <taxon>Pezizomycotina</taxon>
        <taxon>Sordariomycetes</taxon>
        <taxon>Sordariomycetidae</taxon>
        <taxon>Sordariales</taxon>
        <taxon>Naviculisporaceae</taxon>
        <taxon>Rhypophila</taxon>
    </lineage>
</organism>
<protein>
    <submittedName>
        <fullName evidence="1">Uncharacterized protein</fullName>
    </submittedName>
</protein>
<feature type="non-terminal residue" evidence="1">
    <location>
        <position position="1"/>
    </location>
</feature>
<sequence>VVTLGSYVRQIRTQTVWLTATLPPVREDDFVGQNMLVRPRLIRESTNRPNIRYEDSFVQRTGQSVSAHGRTSA</sequence>
<keyword evidence="2" id="KW-1185">Reference proteome</keyword>
<proteinExistence type="predicted"/>
<name>A0AAN6XVT4_9PEZI</name>
<evidence type="ECO:0000313" key="2">
    <source>
        <dbReference type="Proteomes" id="UP001301769"/>
    </source>
</evidence>
<comment type="caution">
    <text evidence="1">The sequence shown here is derived from an EMBL/GenBank/DDBJ whole genome shotgun (WGS) entry which is preliminary data.</text>
</comment>
<gene>
    <name evidence="1" type="ORF">QBC37DRAFT_300715</name>
</gene>
<reference evidence="1" key="2">
    <citation type="submission" date="2023-05" db="EMBL/GenBank/DDBJ databases">
        <authorList>
            <consortium name="Lawrence Berkeley National Laboratory"/>
            <person name="Steindorff A."/>
            <person name="Hensen N."/>
            <person name="Bonometti L."/>
            <person name="Westerberg I."/>
            <person name="Brannstrom I.O."/>
            <person name="Guillou S."/>
            <person name="Cros-Aarteil S."/>
            <person name="Calhoun S."/>
            <person name="Haridas S."/>
            <person name="Kuo A."/>
            <person name="Mondo S."/>
            <person name="Pangilinan J."/>
            <person name="Riley R."/>
            <person name="Labutti K."/>
            <person name="Andreopoulos B."/>
            <person name="Lipzen A."/>
            <person name="Chen C."/>
            <person name="Yanf M."/>
            <person name="Daum C."/>
            <person name="Ng V."/>
            <person name="Clum A."/>
            <person name="Ohm R."/>
            <person name="Martin F."/>
            <person name="Silar P."/>
            <person name="Natvig D."/>
            <person name="Lalanne C."/>
            <person name="Gautier V."/>
            <person name="Ament-Velasquez S.L."/>
            <person name="Kruys A."/>
            <person name="Hutchinson M.I."/>
            <person name="Powell A.J."/>
            <person name="Barry K."/>
            <person name="Miller A.N."/>
            <person name="Grigoriev I.V."/>
            <person name="Debuchy R."/>
            <person name="Gladieux P."/>
            <person name="Thoren M.H."/>
            <person name="Johannesson H."/>
        </authorList>
    </citation>
    <scope>NUCLEOTIDE SEQUENCE</scope>
    <source>
        <strain evidence="1">PSN293</strain>
    </source>
</reference>
<accession>A0AAN6XVT4</accession>
<dbReference type="EMBL" id="MU858403">
    <property type="protein sequence ID" value="KAK4206480.1"/>
    <property type="molecule type" value="Genomic_DNA"/>
</dbReference>
<reference evidence="1" key="1">
    <citation type="journal article" date="2023" name="Mol. Phylogenet. Evol.">
        <title>Genome-scale phylogeny and comparative genomics of the fungal order Sordariales.</title>
        <authorList>
            <person name="Hensen N."/>
            <person name="Bonometti L."/>
            <person name="Westerberg I."/>
            <person name="Brannstrom I.O."/>
            <person name="Guillou S."/>
            <person name="Cros-Aarteil S."/>
            <person name="Calhoun S."/>
            <person name="Haridas S."/>
            <person name="Kuo A."/>
            <person name="Mondo S."/>
            <person name="Pangilinan J."/>
            <person name="Riley R."/>
            <person name="LaButti K."/>
            <person name="Andreopoulos B."/>
            <person name="Lipzen A."/>
            <person name="Chen C."/>
            <person name="Yan M."/>
            <person name="Daum C."/>
            <person name="Ng V."/>
            <person name="Clum A."/>
            <person name="Steindorff A."/>
            <person name="Ohm R.A."/>
            <person name="Martin F."/>
            <person name="Silar P."/>
            <person name="Natvig D.O."/>
            <person name="Lalanne C."/>
            <person name="Gautier V."/>
            <person name="Ament-Velasquez S.L."/>
            <person name="Kruys A."/>
            <person name="Hutchinson M.I."/>
            <person name="Powell A.J."/>
            <person name="Barry K."/>
            <person name="Miller A.N."/>
            <person name="Grigoriev I.V."/>
            <person name="Debuchy R."/>
            <person name="Gladieux P."/>
            <person name="Hiltunen Thoren M."/>
            <person name="Johannesson H."/>
        </authorList>
    </citation>
    <scope>NUCLEOTIDE SEQUENCE</scope>
    <source>
        <strain evidence="1">PSN293</strain>
    </source>
</reference>
<evidence type="ECO:0000313" key="1">
    <source>
        <dbReference type="EMBL" id="KAK4206480.1"/>
    </source>
</evidence>
<dbReference type="AlphaFoldDB" id="A0AAN6XVT4"/>